<proteinExistence type="predicted"/>
<dbReference type="Proteomes" id="UP001241377">
    <property type="component" value="Unassembled WGS sequence"/>
</dbReference>
<evidence type="ECO:0000313" key="1">
    <source>
        <dbReference type="EMBL" id="KAJ9111113.1"/>
    </source>
</evidence>
<accession>A0ACC2WH84</accession>
<keyword evidence="2" id="KW-1185">Reference proteome</keyword>
<gene>
    <name evidence="1" type="ORF">QFC19_001312</name>
</gene>
<name>A0ACC2WH84_9TREE</name>
<evidence type="ECO:0000313" key="2">
    <source>
        <dbReference type="Proteomes" id="UP001241377"/>
    </source>
</evidence>
<organism evidence="1 2">
    <name type="scientific">Naganishia cerealis</name>
    <dbReference type="NCBI Taxonomy" id="610337"/>
    <lineage>
        <taxon>Eukaryota</taxon>
        <taxon>Fungi</taxon>
        <taxon>Dikarya</taxon>
        <taxon>Basidiomycota</taxon>
        <taxon>Agaricomycotina</taxon>
        <taxon>Tremellomycetes</taxon>
        <taxon>Filobasidiales</taxon>
        <taxon>Filobasidiaceae</taxon>
        <taxon>Naganishia</taxon>
    </lineage>
</organism>
<protein>
    <submittedName>
        <fullName evidence="1">Uncharacterized protein</fullName>
    </submittedName>
</protein>
<comment type="caution">
    <text evidence="1">The sequence shown here is derived from an EMBL/GenBank/DDBJ whole genome shotgun (WGS) entry which is preliminary data.</text>
</comment>
<sequence length="902" mass="98990">MSLSSNGGDGPESTTGSISERKREQKRVSLACQVCKKRKIRCDGTVSLREDPEGCENCKNFGSECEYVGSGVKRGPQKGYKLKRKRSILPGELEDDEPQGQYQYQDQRHLESRSPVTGPPNGDSLSRSPAVDSSLNPNPTTQETPVTNAPEFSPQQSQRSPSSPSPPLSSRHWTAAHTNEQDVRTIAPLPSHEPSHSRNEQRRDAHGSSHVQPNGNGNRLTSPNMESAIRALESLSEVRHHPRQQYPSSSSVDDHRTSVVQNNPRPSHQPISRHGTVRSNEPQGRALPSTMMPSAAFPTILSVPASSNNSDDGMTDGIRCLDQNSLEHESLESVRLDKHTRDRLLAVYWTHIHNVWPLLYKPEFYASTAHKPLLLAMLAAAAAIPTPGKSIVNASQADQLFEQARDAVLIRRRKVHVAGPTTAGERAPAGAGQQDLHYEIAPATSSLQTVQCMILFSLRQTSNGNKSSAYLWFCHAAAMALELGLHRVVLDKSKHIPQCLDLDNELFLSSSTSSSSRNESRQLVVMDDEALQEELARVEKQKAQLARKLTDWWEQLDPDLRVDFQAKICPPIHFVVNCCWYYSATIFLHSKNIGTRGIIGSRSEVYQTSHRICSEAAGNIVTLLGYLDRFKILAPASSDIIHMLSHAALFHAYNAAIPNNEFAASAEANFQQCCLWLQEIGSFWAPASVQRQFFEGLVKGGKELTAKTRPTTQGDSRNSAPLSGLSVDVTTPSQLLRQSPSQSTSFLRPPQAVMSTVGEQSAAYNSNPSVPNMLNVPDSSDIFRVRSHFWNEFLPNAEQFNADRRESDLGSFTNSLSEDLGSLYDLTSVAPGNPSRFTGPQAVMTGEDMSLAAIASLTQGPSAVYPLHVPTNGGDNPGSLGNVDPSDWLVTYMLDSLQQNKS</sequence>
<reference evidence="1" key="1">
    <citation type="submission" date="2023-04" db="EMBL/GenBank/DDBJ databases">
        <title>Draft Genome sequencing of Naganishia species isolated from polar environments using Oxford Nanopore Technology.</title>
        <authorList>
            <person name="Leo P."/>
            <person name="Venkateswaran K."/>
        </authorList>
    </citation>
    <scope>NUCLEOTIDE SEQUENCE</scope>
    <source>
        <strain evidence="1">MNA-CCFEE 5261</strain>
    </source>
</reference>
<dbReference type="EMBL" id="JASBWR010000009">
    <property type="protein sequence ID" value="KAJ9111113.1"/>
    <property type="molecule type" value="Genomic_DNA"/>
</dbReference>